<accession>A0A1Y1QP12</accession>
<dbReference type="HAMAP" id="MF_01411">
    <property type="entry name" value="LPS_assembly_LptD"/>
    <property type="match status" value="1"/>
</dbReference>
<dbReference type="PANTHER" id="PTHR30189">
    <property type="entry name" value="LPS-ASSEMBLY PROTEIN"/>
    <property type="match status" value="1"/>
</dbReference>
<dbReference type="Pfam" id="PF04453">
    <property type="entry name" value="LptD"/>
    <property type="match status" value="1"/>
</dbReference>
<dbReference type="InterPro" id="IPR045659">
    <property type="entry name" value="LptD_2"/>
</dbReference>
<evidence type="ECO:0000313" key="9">
    <source>
        <dbReference type="Proteomes" id="UP000192491"/>
    </source>
</evidence>
<feature type="signal peptide" evidence="4">
    <location>
        <begin position="1"/>
        <end position="26"/>
    </location>
</feature>
<dbReference type="GO" id="GO:0009279">
    <property type="term" value="C:cell outer membrane"/>
    <property type="evidence" value="ECO:0007669"/>
    <property type="project" value="UniProtKB-SubCell"/>
</dbReference>
<comment type="similarity">
    <text evidence="4">Belongs to the LptD family.</text>
</comment>
<name>A0A1Y1QP12_9GAMM</name>
<proteinExistence type="inferred from homology"/>
<evidence type="ECO:0000256" key="4">
    <source>
        <dbReference type="HAMAP-Rule" id="MF_01411"/>
    </source>
</evidence>
<keyword evidence="1 4" id="KW-0732">Signal</keyword>
<dbReference type="GO" id="GO:0043165">
    <property type="term" value="P:Gram-negative-bacterium-type cell outer membrane assembly"/>
    <property type="evidence" value="ECO:0007669"/>
    <property type="project" value="UniProtKB-UniRule"/>
</dbReference>
<feature type="chain" id="PRO_5013409655" description="LPS-assembly protein LptD" evidence="4">
    <location>
        <begin position="27"/>
        <end position="728"/>
    </location>
</feature>
<feature type="domain" description="Organic solvent tolerance-like N-terminal" evidence="5">
    <location>
        <begin position="58"/>
        <end position="189"/>
    </location>
</feature>
<evidence type="ECO:0000259" key="6">
    <source>
        <dbReference type="Pfam" id="PF04453"/>
    </source>
</evidence>
<comment type="caution">
    <text evidence="8">The sequence shown here is derived from an EMBL/GenBank/DDBJ whole genome shotgun (WGS) entry which is preliminary data.</text>
</comment>
<dbReference type="InterPro" id="IPR005653">
    <property type="entry name" value="OstA-like_N"/>
</dbReference>
<evidence type="ECO:0000259" key="5">
    <source>
        <dbReference type="Pfam" id="PF03968"/>
    </source>
</evidence>
<comment type="subunit">
    <text evidence="4">Component of the lipopolysaccharide transport and assembly complex. Interacts with LptE and LptA.</text>
</comment>
<dbReference type="InterPro" id="IPR007543">
    <property type="entry name" value="LptD_C"/>
</dbReference>
<reference evidence="8 9" key="1">
    <citation type="submission" date="2017-01" db="EMBL/GenBank/DDBJ databases">
        <title>Novel large sulfur bacteria in the metagenomes of groundwater-fed chemosynthetic microbial mats in the Lake Huron basin.</title>
        <authorList>
            <person name="Sharrar A.M."/>
            <person name="Flood B.E."/>
            <person name="Bailey J.V."/>
            <person name="Jones D.S."/>
            <person name="Biddanda B."/>
            <person name="Ruberg S.A."/>
            <person name="Marcus D.N."/>
            <person name="Dick G.J."/>
        </authorList>
    </citation>
    <scope>NUCLEOTIDE SEQUENCE [LARGE SCALE GENOMIC DNA]</scope>
    <source>
        <strain evidence="8">A8</strain>
    </source>
</reference>
<dbReference type="GO" id="GO:1990351">
    <property type="term" value="C:transporter complex"/>
    <property type="evidence" value="ECO:0007669"/>
    <property type="project" value="TreeGrafter"/>
</dbReference>
<evidence type="ECO:0000256" key="3">
    <source>
        <dbReference type="ARBA" id="ARBA00023237"/>
    </source>
</evidence>
<dbReference type="STRING" id="1123401.GCA_000621325_02227"/>
<keyword evidence="3 4" id="KW-0998">Cell outer membrane</keyword>
<evidence type="ECO:0000256" key="1">
    <source>
        <dbReference type="ARBA" id="ARBA00022729"/>
    </source>
</evidence>
<dbReference type="InterPro" id="IPR020889">
    <property type="entry name" value="LipoPS_assembly_LptD"/>
</dbReference>
<gene>
    <name evidence="4" type="primary">lptD</name>
    <name evidence="8" type="ORF">BWK73_20375</name>
</gene>
<organism evidence="8 9">
    <name type="scientific">Thiothrix lacustris</name>
    <dbReference type="NCBI Taxonomy" id="525917"/>
    <lineage>
        <taxon>Bacteria</taxon>
        <taxon>Pseudomonadati</taxon>
        <taxon>Pseudomonadota</taxon>
        <taxon>Gammaproteobacteria</taxon>
        <taxon>Thiotrichales</taxon>
        <taxon>Thiotrichaceae</taxon>
        <taxon>Thiothrix</taxon>
    </lineage>
</organism>
<protein>
    <recommendedName>
        <fullName evidence="4">LPS-assembly protein LptD</fullName>
    </recommendedName>
</protein>
<dbReference type="GO" id="GO:0015920">
    <property type="term" value="P:lipopolysaccharide transport"/>
    <property type="evidence" value="ECO:0007669"/>
    <property type="project" value="InterPro"/>
</dbReference>
<dbReference type="Pfam" id="PF03968">
    <property type="entry name" value="LptD_N"/>
    <property type="match status" value="1"/>
</dbReference>
<dbReference type="Pfam" id="PF19838">
    <property type="entry name" value="LptD_2"/>
    <property type="match status" value="1"/>
</dbReference>
<dbReference type="InterPro" id="IPR050218">
    <property type="entry name" value="LptD"/>
</dbReference>
<comment type="function">
    <text evidence="4">Together with LptE, is involved in the assembly of lipopolysaccharide (LPS) at the surface of the outer membrane.</text>
</comment>
<keyword evidence="2 4" id="KW-0472">Membrane</keyword>
<dbReference type="PROSITE" id="PS51257">
    <property type="entry name" value="PROKAR_LIPOPROTEIN"/>
    <property type="match status" value="1"/>
</dbReference>
<dbReference type="Proteomes" id="UP000192491">
    <property type="component" value="Unassembled WGS sequence"/>
</dbReference>
<sequence precursor="true">MRTRLQQHFSLSALLLLACSPPVVFGETGWMACPVPTANPTNRASQRPANLPPQAVYIEADTALFRGEGISSMSGNVHISQENKQLTADQASYTQPAGIITGSGDVSFSSAAMQVRSQQLRYNLMQNTGEMLEAEYDLSQADGRGFSKRVVQASPDLTRLEDSTYTTCPVDNPDWSLNANTIYLDHRQERGSARNATLKVRNVPIMYLPYFSFPLTDARKSGFLWPTISTNERSGLQLSAPYYWNLAPNYDLTLTPSLLSNRGLQLGTEFRYLTEKHRGEASYVLLPNDNASDQNNRYYFNVRNDTRLSAQSSLQLKAEGVSDDQYFVDLGNSLAATSVVNLERRLQYQTAGQYWSFSTLLQDYQVLDGGTAPHARLPQLVMRYQPPQINNGLNLDAEAEYTNFSGSTTETNGTRFDVTTHASKRFSTDAAYVKPSLTLRHTQYQLDNATDAQISRTVPSASVDAGLFFEREIKQGRYIQTLEPRLFYTYTPYHDQSNIPVFDSSTRSLSYSQLFTENRFTGKDRIGDANQLTASVSTRIQSPEDGRELFRASIGQVYHFDARKVTLPDETPLQGNRSELILEAAGEINPRTRLSTTAYWDSQENAVNAGEVRVNYKDDKQRILNVGYAQRKDSFESANVSFSVPANDNWKAVGAWERDLQNDRNLETVIGAEYESCCWKTRVASRNYLLPDNTTQDNALFVEFELKGLGNFGSGTRDLLQNRVYGYE</sequence>
<comment type="subcellular location">
    <subcellularLocation>
        <location evidence="4">Cell outer membrane</location>
    </subcellularLocation>
</comment>
<feature type="domain" description="LptD C-terminal" evidence="6">
    <location>
        <begin position="295"/>
        <end position="650"/>
    </location>
</feature>
<dbReference type="AlphaFoldDB" id="A0A1Y1QP12"/>
<dbReference type="EMBL" id="MTEJ01000113">
    <property type="protein sequence ID" value="OQX10420.1"/>
    <property type="molecule type" value="Genomic_DNA"/>
</dbReference>
<comment type="caution">
    <text evidence="4">Lacks conserved residue(s) required for the propagation of feature annotation.</text>
</comment>
<evidence type="ECO:0000259" key="7">
    <source>
        <dbReference type="Pfam" id="PF19838"/>
    </source>
</evidence>
<evidence type="ECO:0000256" key="2">
    <source>
        <dbReference type="ARBA" id="ARBA00023136"/>
    </source>
</evidence>
<dbReference type="Gene3D" id="2.60.450.10">
    <property type="entry name" value="Lipopolysaccharide (LPS) transport protein A like domain"/>
    <property type="match status" value="1"/>
</dbReference>
<evidence type="ECO:0000313" key="8">
    <source>
        <dbReference type="EMBL" id="OQX10420.1"/>
    </source>
</evidence>
<dbReference type="PANTHER" id="PTHR30189:SF1">
    <property type="entry name" value="LPS-ASSEMBLY PROTEIN LPTD"/>
    <property type="match status" value="1"/>
</dbReference>
<feature type="domain" description="LPS-assembly protein LptD central" evidence="7">
    <location>
        <begin position="194"/>
        <end position="289"/>
    </location>
</feature>